<evidence type="ECO:0000256" key="5">
    <source>
        <dbReference type="ARBA" id="ARBA00022801"/>
    </source>
</evidence>
<feature type="binding site" evidence="7">
    <location>
        <position position="100"/>
    </location>
    <ligand>
        <name>Mg(2+)</name>
        <dbReference type="ChEBI" id="CHEBI:18420"/>
        <label>1</label>
        <note>catalytic</note>
    </ligand>
</feature>
<dbReference type="GO" id="GO:0006020">
    <property type="term" value="P:inositol metabolic process"/>
    <property type="evidence" value="ECO:0007669"/>
    <property type="project" value="TreeGrafter"/>
</dbReference>
<feature type="binding site" evidence="7">
    <location>
        <position position="74"/>
    </location>
    <ligand>
        <name>Mg(2+)</name>
        <dbReference type="ChEBI" id="CHEBI:18420"/>
        <label>1</label>
        <note>catalytic</note>
    </ligand>
</feature>
<sequence length="274" mass="30428">MELNEQDLNEQLLQSAIEYAKKAGQYIREHELNMGHIEQKKNASDLVTDVDKGSEALIKRIIEQEYEDHWILSEEDTGRSNSYEALLSKGSGYGWIIDPIDGTTNFIHGIPHYAVSIGVVKDWKPIIGVVYNPLTDELFYASLNLGAFRNGSPLRVGNEQTVDDALLATGFQATDWKRGSQLVQEIDRFTGSCRNVRLIGAASLDLCWIAMGRLTGFWHGGLHPWDTAAGVLILSEAGGAVTTRNGTPYQLHHDTLVASNGKVHNELLELLRKE</sequence>
<dbReference type="Proteomes" id="UP000032633">
    <property type="component" value="Chromosome"/>
</dbReference>
<dbReference type="InterPro" id="IPR020583">
    <property type="entry name" value="Inositol_monoP_metal-BS"/>
</dbReference>
<dbReference type="FunFam" id="3.30.540.10:FF:000003">
    <property type="entry name" value="Inositol-1-monophosphatase"/>
    <property type="match status" value="1"/>
</dbReference>
<evidence type="ECO:0000256" key="3">
    <source>
        <dbReference type="ARBA" id="ARBA00009759"/>
    </source>
</evidence>
<evidence type="ECO:0000256" key="7">
    <source>
        <dbReference type="PIRSR" id="PIRSR600760-2"/>
    </source>
</evidence>
<evidence type="ECO:0000256" key="2">
    <source>
        <dbReference type="ARBA" id="ARBA00001946"/>
    </source>
</evidence>
<accession>A0A0D5NFX0</accession>
<dbReference type="SUPFAM" id="SSF56655">
    <property type="entry name" value="Carbohydrate phosphatase"/>
    <property type="match status" value="1"/>
</dbReference>
<dbReference type="EMBL" id="CP011058">
    <property type="protein sequence ID" value="AJY74045.1"/>
    <property type="molecule type" value="Genomic_DNA"/>
</dbReference>
<evidence type="ECO:0000256" key="1">
    <source>
        <dbReference type="ARBA" id="ARBA00001033"/>
    </source>
</evidence>
<evidence type="ECO:0000256" key="6">
    <source>
        <dbReference type="ARBA" id="ARBA00022842"/>
    </source>
</evidence>
<dbReference type="GO" id="GO:0046872">
    <property type="term" value="F:metal ion binding"/>
    <property type="evidence" value="ECO:0007669"/>
    <property type="project" value="UniProtKB-KW"/>
</dbReference>
<dbReference type="STRING" id="1126833.VN24_04780"/>
<keyword evidence="5 8" id="KW-0378">Hydrolase</keyword>
<organism evidence="9 10">
    <name type="scientific">Paenibacillus beijingensis</name>
    <dbReference type="NCBI Taxonomy" id="1126833"/>
    <lineage>
        <taxon>Bacteria</taxon>
        <taxon>Bacillati</taxon>
        <taxon>Bacillota</taxon>
        <taxon>Bacilli</taxon>
        <taxon>Bacillales</taxon>
        <taxon>Paenibacillaceae</taxon>
        <taxon>Paenibacillus</taxon>
    </lineage>
</organism>
<feature type="binding site" evidence="7">
    <location>
        <position position="98"/>
    </location>
    <ligand>
        <name>Mg(2+)</name>
        <dbReference type="ChEBI" id="CHEBI:18420"/>
        <label>1</label>
        <note>catalytic</note>
    </ligand>
</feature>
<evidence type="ECO:0000256" key="4">
    <source>
        <dbReference type="ARBA" id="ARBA00022723"/>
    </source>
</evidence>
<feature type="binding site" evidence="7">
    <location>
        <position position="226"/>
    </location>
    <ligand>
        <name>Mg(2+)</name>
        <dbReference type="ChEBI" id="CHEBI:18420"/>
        <label>1</label>
        <note>catalytic</note>
    </ligand>
</feature>
<comment type="similarity">
    <text evidence="3 8">Belongs to the inositol monophosphatase superfamily.</text>
</comment>
<dbReference type="GO" id="GO:0007165">
    <property type="term" value="P:signal transduction"/>
    <property type="evidence" value="ECO:0007669"/>
    <property type="project" value="TreeGrafter"/>
</dbReference>
<dbReference type="Gene3D" id="3.30.540.10">
    <property type="entry name" value="Fructose-1,6-Bisphosphatase, subunit A, domain 1"/>
    <property type="match status" value="1"/>
</dbReference>
<dbReference type="Pfam" id="PF00459">
    <property type="entry name" value="Inositol_P"/>
    <property type="match status" value="1"/>
</dbReference>
<evidence type="ECO:0000256" key="8">
    <source>
        <dbReference type="RuleBase" id="RU364068"/>
    </source>
</evidence>
<dbReference type="Gene3D" id="3.40.190.80">
    <property type="match status" value="1"/>
</dbReference>
<dbReference type="KEGG" id="pbj:VN24_04780"/>
<dbReference type="HOGENOM" id="CLU_044118_0_4_9"/>
<dbReference type="AlphaFoldDB" id="A0A0D5NFX0"/>
<reference evidence="9 10" key="1">
    <citation type="journal article" date="2015" name="J. Biotechnol.">
        <title>Complete genome sequence of Paenibacillus beijingensis 7188(T) (=DSM 24997(T)), a novel rhizobacterium from jujube garden soil.</title>
        <authorList>
            <person name="Kwak Y."/>
            <person name="Shin J.H."/>
        </authorList>
    </citation>
    <scope>NUCLEOTIDE SEQUENCE [LARGE SCALE GENOMIC DNA]</scope>
    <source>
        <strain evidence="9 10">DSM 24997</strain>
    </source>
</reference>
<dbReference type="PATRIC" id="fig|1126833.4.peg.1056"/>
<keyword evidence="10" id="KW-1185">Reference proteome</keyword>
<evidence type="ECO:0000313" key="10">
    <source>
        <dbReference type="Proteomes" id="UP000032633"/>
    </source>
</evidence>
<name>A0A0D5NFX0_9BACL</name>
<dbReference type="InterPro" id="IPR033942">
    <property type="entry name" value="IMPase"/>
</dbReference>
<protein>
    <recommendedName>
        <fullName evidence="8">Inositol-1-monophosphatase</fullName>
        <ecNumber evidence="8">3.1.3.25</ecNumber>
    </recommendedName>
</protein>
<dbReference type="PRINTS" id="PR00377">
    <property type="entry name" value="IMPHPHTASES"/>
</dbReference>
<gene>
    <name evidence="9" type="ORF">VN24_04780</name>
</gene>
<dbReference type="EC" id="3.1.3.25" evidence="8"/>
<evidence type="ECO:0000313" key="9">
    <source>
        <dbReference type="EMBL" id="AJY74045.1"/>
    </source>
</evidence>
<dbReference type="PANTHER" id="PTHR20854">
    <property type="entry name" value="INOSITOL MONOPHOSPHATASE"/>
    <property type="match status" value="1"/>
</dbReference>
<dbReference type="PROSITE" id="PS00629">
    <property type="entry name" value="IMP_1"/>
    <property type="match status" value="1"/>
</dbReference>
<dbReference type="PROSITE" id="PS00630">
    <property type="entry name" value="IMP_2"/>
    <property type="match status" value="1"/>
</dbReference>
<dbReference type="CDD" id="cd01639">
    <property type="entry name" value="IMPase"/>
    <property type="match status" value="1"/>
</dbReference>
<dbReference type="GO" id="GO:0008934">
    <property type="term" value="F:inositol monophosphate 1-phosphatase activity"/>
    <property type="evidence" value="ECO:0007669"/>
    <property type="project" value="InterPro"/>
</dbReference>
<proteinExistence type="inferred from homology"/>
<comment type="catalytic activity">
    <reaction evidence="1 8">
        <text>a myo-inositol phosphate + H2O = myo-inositol + phosphate</text>
        <dbReference type="Rhea" id="RHEA:24056"/>
        <dbReference type="ChEBI" id="CHEBI:15377"/>
        <dbReference type="ChEBI" id="CHEBI:17268"/>
        <dbReference type="ChEBI" id="CHEBI:43474"/>
        <dbReference type="ChEBI" id="CHEBI:84139"/>
        <dbReference type="EC" id="3.1.3.25"/>
    </reaction>
</comment>
<dbReference type="PANTHER" id="PTHR20854:SF4">
    <property type="entry name" value="INOSITOL-1-MONOPHOSPHATASE-RELATED"/>
    <property type="match status" value="1"/>
</dbReference>
<dbReference type="InterPro" id="IPR020550">
    <property type="entry name" value="Inositol_monophosphatase_CS"/>
</dbReference>
<dbReference type="GO" id="GO:0046854">
    <property type="term" value="P:phosphatidylinositol phosphate biosynthetic process"/>
    <property type="evidence" value="ECO:0007669"/>
    <property type="project" value="InterPro"/>
</dbReference>
<reference evidence="10" key="2">
    <citation type="submission" date="2015-03" db="EMBL/GenBank/DDBJ databases">
        <title>Genome sequence of Paenibacillus beijingensis strain DSM 24997T.</title>
        <authorList>
            <person name="Kwak Y."/>
            <person name="Shin J.-H."/>
        </authorList>
    </citation>
    <scope>NUCLEOTIDE SEQUENCE [LARGE SCALE GENOMIC DNA]</scope>
    <source>
        <strain evidence="10">DSM 24997</strain>
    </source>
</reference>
<comment type="cofactor">
    <cofactor evidence="2 7 8">
        <name>Mg(2+)</name>
        <dbReference type="ChEBI" id="CHEBI:18420"/>
    </cofactor>
</comment>
<dbReference type="InterPro" id="IPR000760">
    <property type="entry name" value="Inositol_monophosphatase-like"/>
</dbReference>
<keyword evidence="4 7" id="KW-0479">Metal-binding</keyword>
<keyword evidence="6 7" id="KW-0460">Magnesium</keyword>
<feature type="binding site" evidence="7">
    <location>
        <position position="101"/>
    </location>
    <ligand>
        <name>Mg(2+)</name>
        <dbReference type="ChEBI" id="CHEBI:18420"/>
        <label>1</label>
        <note>catalytic</note>
    </ligand>
</feature>